<reference evidence="1" key="1">
    <citation type="submission" date="2018-02" db="EMBL/GenBank/DDBJ databases">
        <title>Rhizophora mucronata_Transcriptome.</title>
        <authorList>
            <person name="Meera S.P."/>
            <person name="Sreeshan A."/>
            <person name="Augustine A."/>
        </authorList>
    </citation>
    <scope>NUCLEOTIDE SEQUENCE</scope>
    <source>
        <tissue evidence="1">Leaf</tissue>
    </source>
</reference>
<accession>A0A2P2KTP4</accession>
<evidence type="ECO:0000313" key="1">
    <source>
        <dbReference type="EMBL" id="MBX09101.1"/>
    </source>
</evidence>
<name>A0A2P2KTP4_RHIMU</name>
<sequence length="30" mass="3309">MGDYVGQFLTDFSLSVSVSLLNSSFYLNFG</sequence>
<protein>
    <submittedName>
        <fullName evidence="1">Uncharacterized protein</fullName>
    </submittedName>
</protein>
<organism evidence="1">
    <name type="scientific">Rhizophora mucronata</name>
    <name type="common">Asiatic mangrove</name>
    <dbReference type="NCBI Taxonomy" id="61149"/>
    <lineage>
        <taxon>Eukaryota</taxon>
        <taxon>Viridiplantae</taxon>
        <taxon>Streptophyta</taxon>
        <taxon>Embryophyta</taxon>
        <taxon>Tracheophyta</taxon>
        <taxon>Spermatophyta</taxon>
        <taxon>Magnoliopsida</taxon>
        <taxon>eudicotyledons</taxon>
        <taxon>Gunneridae</taxon>
        <taxon>Pentapetalae</taxon>
        <taxon>rosids</taxon>
        <taxon>fabids</taxon>
        <taxon>Malpighiales</taxon>
        <taxon>Rhizophoraceae</taxon>
        <taxon>Rhizophora</taxon>
    </lineage>
</organism>
<proteinExistence type="predicted"/>
<dbReference type="EMBL" id="GGEC01028617">
    <property type="protein sequence ID" value="MBX09101.1"/>
    <property type="molecule type" value="Transcribed_RNA"/>
</dbReference>
<dbReference type="AlphaFoldDB" id="A0A2P2KTP4"/>